<dbReference type="Proteomes" id="UP000237752">
    <property type="component" value="Unassembled WGS sequence"/>
</dbReference>
<dbReference type="Pfam" id="PF11222">
    <property type="entry name" value="DUF3017"/>
    <property type="match status" value="1"/>
</dbReference>
<comment type="caution">
    <text evidence="2">The sequence shown here is derived from an EMBL/GenBank/DDBJ whole genome shotgun (WGS) entry which is preliminary data.</text>
</comment>
<name>A0A2T0ZGC0_9ACTN</name>
<keyword evidence="1" id="KW-0472">Membrane</keyword>
<dbReference type="OrthoDB" id="4411540at2"/>
<keyword evidence="1" id="KW-1133">Transmembrane helix</keyword>
<protein>
    <recommendedName>
        <fullName evidence="4">DUF3017 family protein</fullName>
    </recommendedName>
</protein>
<keyword evidence="1" id="KW-0812">Transmembrane</keyword>
<reference evidence="2 3" key="1">
    <citation type="submission" date="2018-03" db="EMBL/GenBank/DDBJ databases">
        <title>Genomic Encyclopedia of Archaeal and Bacterial Type Strains, Phase II (KMG-II): from individual species to whole genera.</title>
        <authorList>
            <person name="Goeker M."/>
        </authorList>
    </citation>
    <scope>NUCLEOTIDE SEQUENCE [LARGE SCALE GENOMIC DNA]</scope>
    <source>
        <strain evidence="2 3">DSM 100065</strain>
    </source>
</reference>
<evidence type="ECO:0008006" key="4">
    <source>
        <dbReference type="Google" id="ProtNLM"/>
    </source>
</evidence>
<feature type="transmembrane region" description="Helical" evidence="1">
    <location>
        <begin position="44"/>
        <end position="62"/>
    </location>
</feature>
<gene>
    <name evidence="2" type="ORF">CLV47_12228</name>
</gene>
<keyword evidence="3" id="KW-1185">Reference proteome</keyword>
<evidence type="ECO:0000256" key="1">
    <source>
        <dbReference type="SAM" id="Phobius"/>
    </source>
</evidence>
<evidence type="ECO:0000313" key="2">
    <source>
        <dbReference type="EMBL" id="PRZ35208.1"/>
    </source>
</evidence>
<proteinExistence type="predicted"/>
<feature type="transmembrane region" description="Helical" evidence="1">
    <location>
        <begin position="20"/>
        <end position="38"/>
    </location>
</feature>
<dbReference type="InterPro" id="IPR021385">
    <property type="entry name" value="DUF3017"/>
</dbReference>
<organism evidence="2 3">
    <name type="scientific">Antricoccus suffuscus</name>
    <dbReference type="NCBI Taxonomy" id="1629062"/>
    <lineage>
        <taxon>Bacteria</taxon>
        <taxon>Bacillati</taxon>
        <taxon>Actinomycetota</taxon>
        <taxon>Actinomycetes</taxon>
        <taxon>Geodermatophilales</taxon>
        <taxon>Antricoccaceae</taxon>
        <taxon>Antricoccus</taxon>
    </lineage>
</organism>
<evidence type="ECO:0000313" key="3">
    <source>
        <dbReference type="Proteomes" id="UP000237752"/>
    </source>
</evidence>
<dbReference type="AlphaFoldDB" id="A0A2T0ZGC0"/>
<sequence>MNIFRSIPPASWAGRIKRQLPILAVWVALAVGMALVATEYWRKGLVVMAFAVAVAGVIRLTMPPKVTGWLVVRGRVTDTILCLALAVGLGVLAVSVPG</sequence>
<dbReference type="RefSeq" id="WP_106350736.1">
    <property type="nucleotide sequence ID" value="NZ_PVUE01000022.1"/>
</dbReference>
<feature type="transmembrane region" description="Helical" evidence="1">
    <location>
        <begin position="74"/>
        <end position="96"/>
    </location>
</feature>
<dbReference type="EMBL" id="PVUE01000022">
    <property type="protein sequence ID" value="PRZ35208.1"/>
    <property type="molecule type" value="Genomic_DNA"/>
</dbReference>
<accession>A0A2T0ZGC0</accession>